<gene>
    <name evidence="1" type="ORF">GM655_11555</name>
</gene>
<proteinExistence type="predicted"/>
<accession>A0ABW9SMU2</accession>
<protein>
    <recommendedName>
        <fullName evidence="3">Secreted protein</fullName>
    </recommendedName>
</protein>
<organism evidence="1 2">
    <name type="scientific">Pseudoduganella danionis</name>
    <dbReference type="NCBI Taxonomy" id="1890295"/>
    <lineage>
        <taxon>Bacteria</taxon>
        <taxon>Pseudomonadati</taxon>
        <taxon>Pseudomonadota</taxon>
        <taxon>Betaproteobacteria</taxon>
        <taxon>Burkholderiales</taxon>
        <taxon>Oxalobacteraceae</taxon>
        <taxon>Telluria group</taxon>
        <taxon>Pseudoduganella</taxon>
    </lineage>
</organism>
<sequence>MAVVPLLGALLTGGAGRGRDAAAFPPLGTLWPGGEGQAVVSLLGVLPPGGAGRGRCAAARCVAAWWSWPWPCYRCSMGCCLVEVSVAVIPLLGALLPGGAGQGRDAAALFRRSVRYGLVAKARPWCRCSVRCRLMEAWAVMPLLGVLLPGGAGRGCDAAARCAAAWWSWPGL</sequence>
<keyword evidence="2" id="KW-1185">Reference proteome</keyword>
<reference evidence="1 2" key="1">
    <citation type="submission" date="2019-11" db="EMBL/GenBank/DDBJ databases">
        <title>Type strains purchased from KCTC, JCM and DSMZ.</title>
        <authorList>
            <person name="Lu H."/>
        </authorList>
    </citation>
    <scope>NUCLEOTIDE SEQUENCE [LARGE SCALE GENOMIC DNA]</scope>
    <source>
        <strain evidence="1 2">DSM 103461</strain>
    </source>
</reference>
<evidence type="ECO:0008006" key="3">
    <source>
        <dbReference type="Google" id="ProtNLM"/>
    </source>
</evidence>
<name>A0ABW9SMU2_9BURK</name>
<dbReference type="RefSeq" id="WP_155434854.1">
    <property type="nucleotide sequence ID" value="NZ_JBHLXK010000005.1"/>
</dbReference>
<evidence type="ECO:0000313" key="2">
    <source>
        <dbReference type="Proteomes" id="UP000735592"/>
    </source>
</evidence>
<dbReference type="Proteomes" id="UP000735592">
    <property type="component" value="Unassembled WGS sequence"/>
</dbReference>
<evidence type="ECO:0000313" key="1">
    <source>
        <dbReference type="EMBL" id="MTW33461.1"/>
    </source>
</evidence>
<dbReference type="EMBL" id="WNKW01000003">
    <property type="protein sequence ID" value="MTW33461.1"/>
    <property type="molecule type" value="Genomic_DNA"/>
</dbReference>
<comment type="caution">
    <text evidence="1">The sequence shown here is derived from an EMBL/GenBank/DDBJ whole genome shotgun (WGS) entry which is preliminary data.</text>
</comment>